<dbReference type="Proteomes" id="UP000217257">
    <property type="component" value="Chromosome"/>
</dbReference>
<proteinExistence type="predicted"/>
<dbReference type="InterPro" id="IPR020803">
    <property type="entry name" value="MeTfrase_dom"/>
</dbReference>
<dbReference type="InterPro" id="IPR029063">
    <property type="entry name" value="SAM-dependent_MTases_sf"/>
</dbReference>
<keyword evidence="1" id="KW-0808">Transferase</keyword>
<evidence type="ECO:0000313" key="3">
    <source>
        <dbReference type="EMBL" id="ATB36751.1"/>
    </source>
</evidence>
<accession>A0A250J019</accession>
<feature type="domain" description="Polyketide synthase-like methyltransferase" evidence="2">
    <location>
        <begin position="4"/>
        <end position="254"/>
    </location>
</feature>
<dbReference type="CDD" id="cd02440">
    <property type="entry name" value="AdoMet_MTases"/>
    <property type="match status" value="1"/>
</dbReference>
<dbReference type="EMBL" id="CP022098">
    <property type="protein sequence ID" value="ATB36751.1"/>
    <property type="molecule type" value="Genomic_DNA"/>
</dbReference>
<name>A0A250J019_9BACT</name>
<protein>
    <recommendedName>
        <fullName evidence="2">Polyketide synthase-like methyltransferase domain-containing protein</fullName>
    </recommendedName>
</protein>
<dbReference type="RefSeq" id="WP_095985165.1">
    <property type="nucleotide sequence ID" value="NZ_CP022098.1"/>
</dbReference>
<dbReference type="KEGG" id="cfus:CYFUS_002166"/>
<dbReference type="Pfam" id="PF08241">
    <property type="entry name" value="Methyltransf_11"/>
    <property type="match status" value="1"/>
</dbReference>
<dbReference type="AlphaFoldDB" id="A0A250J019"/>
<organism evidence="3 4">
    <name type="scientific">Cystobacter fuscus</name>
    <dbReference type="NCBI Taxonomy" id="43"/>
    <lineage>
        <taxon>Bacteria</taxon>
        <taxon>Pseudomonadati</taxon>
        <taxon>Myxococcota</taxon>
        <taxon>Myxococcia</taxon>
        <taxon>Myxococcales</taxon>
        <taxon>Cystobacterineae</taxon>
        <taxon>Archangiaceae</taxon>
        <taxon>Cystobacter</taxon>
    </lineage>
</organism>
<sequence>MKKQEYIHGYDPVEQERLIEQARYLDKWVRPGVDFKRKARVLEVGCGVGAQTKILLKRFPEITIDAVDLSPEQLEAARRYLKRELEEQRVRLIQADAADLSALEANSYDSAYICWFLEHVRDPLQVLKETRSRLKRNAPIFVSEVFNQAFFVNPYSPSLLKYWFEFNDYQWETGGHPFIGASLGNLLTEAGYRKVHTEIRSFHFDSRQAQERERFTRSFEKVLLSAAPALLKAGRVDRKTITKLKRELVRVEKAKDAVFYSAWGRAVGRA</sequence>
<evidence type="ECO:0000256" key="1">
    <source>
        <dbReference type="ARBA" id="ARBA00022679"/>
    </source>
</evidence>
<gene>
    <name evidence="3" type="ORF">CYFUS_002166</name>
</gene>
<evidence type="ECO:0000259" key="2">
    <source>
        <dbReference type="SMART" id="SM00828"/>
    </source>
</evidence>
<dbReference type="Gene3D" id="3.40.50.150">
    <property type="entry name" value="Vaccinia Virus protein VP39"/>
    <property type="match status" value="1"/>
</dbReference>
<dbReference type="PANTHER" id="PTHR43861">
    <property type="entry name" value="TRANS-ACONITATE 2-METHYLTRANSFERASE-RELATED"/>
    <property type="match status" value="1"/>
</dbReference>
<reference evidence="3 4" key="1">
    <citation type="submission" date="2017-06" db="EMBL/GenBank/DDBJ databases">
        <title>Sequencing and comparative analysis of myxobacterial genomes.</title>
        <authorList>
            <person name="Rupp O."/>
            <person name="Goesmann A."/>
            <person name="Sogaard-Andersen L."/>
        </authorList>
    </citation>
    <scope>NUCLEOTIDE SEQUENCE [LARGE SCALE GENOMIC DNA]</scope>
    <source>
        <strain evidence="3 4">DSM 52655</strain>
    </source>
</reference>
<dbReference type="SMART" id="SM00828">
    <property type="entry name" value="PKS_MT"/>
    <property type="match status" value="1"/>
</dbReference>
<evidence type="ECO:0000313" key="4">
    <source>
        <dbReference type="Proteomes" id="UP000217257"/>
    </source>
</evidence>
<dbReference type="GO" id="GO:0008757">
    <property type="term" value="F:S-adenosylmethionine-dependent methyltransferase activity"/>
    <property type="evidence" value="ECO:0007669"/>
    <property type="project" value="InterPro"/>
</dbReference>
<dbReference type="InterPro" id="IPR013216">
    <property type="entry name" value="Methyltransf_11"/>
</dbReference>
<dbReference type="SUPFAM" id="SSF53335">
    <property type="entry name" value="S-adenosyl-L-methionine-dependent methyltransferases"/>
    <property type="match status" value="1"/>
</dbReference>